<sequence>MSASLHSLLSPQTAHLLKLPVLKQRGFQRFGPRFQFFSLKEKNWLSWRFL</sequence>
<keyword evidence="2" id="KW-1185">Reference proteome</keyword>
<dbReference type="AlphaFoldDB" id="A0A8J3MTZ1"/>
<dbReference type="Proteomes" id="UP000612362">
    <property type="component" value="Unassembled WGS sequence"/>
</dbReference>
<evidence type="ECO:0000313" key="2">
    <source>
        <dbReference type="Proteomes" id="UP000612362"/>
    </source>
</evidence>
<organism evidence="1 2">
    <name type="scientific">Ktedonospora formicarum</name>
    <dbReference type="NCBI Taxonomy" id="2778364"/>
    <lineage>
        <taxon>Bacteria</taxon>
        <taxon>Bacillati</taxon>
        <taxon>Chloroflexota</taxon>
        <taxon>Ktedonobacteria</taxon>
        <taxon>Ktedonobacterales</taxon>
        <taxon>Ktedonobacteraceae</taxon>
        <taxon>Ktedonospora</taxon>
    </lineage>
</organism>
<reference evidence="1" key="1">
    <citation type="submission" date="2020-10" db="EMBL/GenBank/DDBJ databases">
        <title>Taxonomic study of unclassified bacteria belonging to the class Ktedonobacteria.</title>
        <authorList>
            <person name="Yabe S."/>
            <person name="Wang C.M."/>
            <person name="Zheng Y."/>
            <person name="Sakai Y."/>
            <person name="Cavaletti L."/>
            <person name="Monciardini P."/>
            <person name="Donadio S."/>
        </authorList>
    </citation>
    <scope>NUCLEOTIDE SEQUENCE</scope>
    <source>
        <strain evidence="1">SOSP1-1</strain>
    </source>
</reference>
<name>A0A8J3MTZ1_9CHLR</name>
<accession>A0A8J3MTZ1</accession>
<protein>
    <submittedName>
        <fullName evidence="1">Uncharacterized protein</fullName>
    </submittedName>
</protein>
<comment type="caution">
    <text evidence="1">The sequence shown here is derived from an EMBL/GenBank/DDBJ whole genome shotgun (WGS) entry which is preliminary data.</text>
</comment>
<dbReference type="EMBL" id="BNJF01000003">
    <property type="protein sequence ID" value="GHO47665.1"/>
    <property type="molecule type" value="Genomic_DNA"/>
</dbReference>
<gene>
    <name evidence="1" type="ORF">KSX_58280</name>
</gene>
<evidence type="ECO:0000313" key="1">
    <source>
        <dbReference type="EMBL" id="GHO47665.1"/>
    </source>
</evidence>
<proteinExistence type="predicted"/>